<evidence type="ECO:0000313" key="3">
    <source>
        <dbReference type="Proteomes" id="UP001222932"/>
    </source>
</evidence>
<dbReference type="EMBL" id="BTCM01000004">
    <property type="protein sequence ID" value="GMK57681.1"/>
    <property type="molecule type" value="Genomic_DNA"/>
</dbReference>
<gene>
    <name evidence="2" type="ORF">CspeluHIS016_0405150</name>
</gene>
<keyword evidence="3" id="KW-1185">Reference proteome</keyword>
<reference evidence="2" key="2">
    <citation type="submission" date="2023-06" db="EMBL/GenBank/DDBJ databases">
        <authorList>
            <person name="Kobayashi Y."/>
            <person name="Kayamori A."/>
            <person name="Aoki K."/>
            <person name="Shiwa Y."/>
            <person name="Fujita N."/>
            <person name="Sugita T."/>
            <person name="Iwasaki W."/>
            <person name="Tanaka N."/>
            <person name="Takashima M."/>
        </authorList>
    </citation>
    <scope>NUCLEOTIDE SEQUENCE</scope>
    <source>
        <strain evidence="2">HIS016</strain>
    </source>
</reference>
<dbReference type="AlphaFoldDB" id="A0AAD3YC46"/>
<comment type="caution">
    <text evidence="2">The sequence shown here is derived from an EMBL/GenBank/DDBJ whole genome shotgun (WGS) entry which is preliminary data.</text>
</comment>
<feature type="region of interest" description="Disordered" evidence="1">
    <location>
        <begin position="211"/>
        <end position="277"/>
    </location>
</feature>
<dbReference type="Proteomes" id="UP001222932">
    <property type="component" value="Unassembled WGS sequence"/>
</dbReference>
<protein>
    <submittedName>
        <fullName evidence="2">Uncharacterized protein</fullName>
    </submittedName>
</protein>
<feature type="region of interest" description="Disordered" evidence="1">
    <location>
        <begin position="18"/>
        <end position="113"/>
    </location>
</feature>
<sequence>MEPLTLFPMPMAMSTIHCPDSPVSPARSSRMLRSPIKRSQPLPQHHAHRKTSAFTRRQHNASGTRRQHNASGTRRQLNASGTRRQFNASGTRRCNNVSGTYSRHGNISGPPPLSIHTHIPHPRTRHSSLIKPFLVRAPRTPPSSPLLTRTPRLQPPPRPWTPLLITDDAASFVSSRPCSPALVNANPKSQRRKLRHAVRSLLSNIMRRQREDIEEDENEEASLRGLTGGAPLRPHRSPGAESFHATSGRVALEPTRSSSPPVRMSVMAVPDHDSPTIRPQLILRPRTRRLHDRLESRFSDSSEDSEGDDVSIFSLGKHAKQMAPLMRRRKWSSAPSLSRGPLRALSVSHGRQGKSLDL</sequence>
<feature type="region of interest" description="Disordered" evidence="1">
    <location>
        <begin position="324"/>
        <end position="358"/>
    </location>
</feature>
<organism evidence="2 3">
    <name type="scientific">Cutaneotrichosporon spelunceum</name>
    <dbReference type="NCBI Taxonomy" id="1672016"/>
    <lineage>
        <taxon>Eukaryota</taxon>
        <taxon>Fungi</taxon>
        <taxon>Dikarya</taxon>
        <taxon>Basidiomycota</taxon>
        <taxon>Agaricomycotina</taxon>
        <taxon>Tremellomycetes</taxon>
        <taxon>Trichosporonales</taxon>
        <taxon>Trichosporonaceae</taxon>
        <taxon>Cutaneotrichosporon</taxon>
    </lineage>
</organism>
<feature type="region of interest" description="Disordered" evidence="1">
    <location>
        <begin position="136"/>
        <end position="159"/>
    </location>
</feature>
<evidence type="ECO:0000313" key="2">
    <source>
        <dbReference type="EMBL" id="GMK57681.1"/>
    </source>
</evidence>
<reference evidence="2" key="1">
    <citation type="journal article" date="2023" name="BMC Genomics">
        <title>Chromosome-level genome assemblies of Cutaneotrichosporon spp. (Trichosporonales, Basidiomycota) reveal imbalanced evolution between nucleotide sequences and chromosome synteny.</title>
        <authorList>
            <person name="Kobayashi Y."/>
            <person name="Kayamori A."/>
            <person name="Aoki K."/>
            <person name="Shiwa Y."/>
            <person name="Matsutani M."/>
            <person name="Fujita N."/>
            <person name="Sugita T."/>
            <person name="Iwasaki W."/>
            <person name="Tanaka N."/>
            <person name="Takashima M."/>
        </authorList>
    </citation>
    <scope>NUCLEOTIDE SEQUENCE</scope>
    <source>
        <strain evidence="2">HIS016</strain>
    </source>
</reference>
<proteinExistence type="predicted"/>
<feature type="compositionally biased region" description="Polar residues" evidence="1">
    <location>
        <begin position="60"/>
        <end position="105"/>
    </location>
</feature>
<evidence type="ECO:0000256" key="1">
    <source>
        <dbReference type="SAM" id="MobiDB-lite"/>
    </source>
</evidence>
<accession>A0AAD3YC46</accession>
<name>A0AAD3YC46_9TREE</name>
<feature type="compositionally biased region" description="Basic residues" evidence="1">
    <location>
        <begin position="45"/>
        <end position="59"/>
    </location>
</feature>